<keyword evidence="2" id="KW-0732">Signal</keyword>
<dbReference type="InterPro" id="IPR033428">
    <property type="entry name" value="DUF5118"/>
</dbReference>
<dbReference type="InterPro" id="IPR034032">
    <property type="entry name" value="Zn_MMP-like_bac"/>
</dbReference>
<protein>
    <recommendedName>
        <fullName evidence="8">Zinc-dependent metalloprotease</fullName>
    </recommendedName>
</protein>
<reference evidence="6 7" key="1">
    <citation type="journal article" date="2007" name="Int. J. Syst. Evol. Microbiol.">
        <title>Description of Pelomonas aquatica sp. nov. and Pelomonas puraquae sp. nov., isolated from industrial and haemodialysis water.</title>
        <authorList>
            <person name="Gomila M."/>
            <person name="Bowien B."/>
            <person name="Falsen E."/>
            <person name="Moore E.R."/>
            <person name="Lalucat J."/>
        </authorList>
    </citation>
    <scope>NUCLEOTIDE SEQUENCE [LARGE SCALE GENOMIC DNA]</scope>
    <source>
        <strain evidence="6 7">CCUG 52769</strain>
    </source>
</reference>
<feature type="region of interest" description="Disordered" evidence="1">
    <location>
        <begin position="26"/>
        <end position="66"/>
    </location>
</feature>
<feature type="domain" description="DUF5117" evidence="4">
    <location>
        <begin position="120"/>
        <end position="312"/>
    </location>
</feature>
<feature type="domain" description="DUF5118" evidence="5">
    <location>
        <begin position="63"/>
        <end position="110"/>
    </location>
</feature>
<dbReference type="PANTHER" id="PTHR38478">
    <property type="entry name" value="PEPTIDASE M1A AND M12B"/>
    <property type="match status" value="1"/>
</dbReference>
<evidence type="ECO:0000259" key="5">
    <source>
        <dbReference type="Pfam" id="PF17162"/>
    </source>
</evidence>
<dbReference type="RefSeq" id="WP_088484553.1">
    <property type="nucleotide sequence ID" value="NZ_NISI01000007.1"/>
</dbReference>
<dbReference type="Proteomes" id="UP000197446">
    <property type="component" value="Unassembled WGS sequence"/>
</dbReference>
<evidence type="ECO:0000256" key="1">
    <source>
        <dbReference type="SAM" id="MobiDB-lite"/>
    </source>
</evidence>
<proteinExistence type="predicted"/>
<dbReference type="SUPFAM" id="SSF55486">
    <property type="entry name" value="Metalloproteases ('zincins'), catalytic domain"/>
    <property type="match status" value="1"/>
</dbReference>
<feature type="compositionally biased region" description="Pro residues" evidence="1">
    <location>
        <begin position="27"/>
        <end position="37"/>
    </location>
</feature>
<organism evidence="6 7">
    <name type="scientific">Roseateles puraquae</name>
    <dbReference type="NCBI Taxonomy" id="431059"/>
    <lineage>
        <taxon>Bacteria</taxon>
        <taxon>Pseudomonadati</taxon>
        <taxon>Pseudomonadota</taxon>
        <taxon>Betaproteobacteria</taxon>
        <taxon>Burkholderiales</taxon>
        <taxon>Sphaerotilaceae</taxon>
        <taxon>Roseateles</taxon>
    </lineage>
</organism>
<feature type="domain" description="EcxA zinc-binding" evidence="3">
    <location>
        <begin position="442"/>
        <end position="751"/>
    </location>
</feature>
<sequence>MTTTSSRRVLGALLMALCTGTALAQTPPAPTPVPTPAPAGASAPTPGRAASAPGLTLPDPTEPKPYDKVITAEAKTQDGLLRVHNLKNKLYFEIPKEVLEQPLLMVANATAVPAGQEHVGRTLNQDVLRFVLHQNRVLLQLVSHSAVTSPGNVLADAVRQSQRDAILAVFPVEAFAKSGAPVIEVTRLFNTEVGDFSARALVRGSLDSSHSYVEKAKAFKGSVRVDAVQTYTVMPTPQPTLPGVPLVPQMQPARSASVNVAFSIVELPKEPMLPRLMDDRVGYFSVGRTDFGSGLQEARRERVITRWRLEKKDPAAALSEPVKPIVWYIDKATPTELVPYVKKGIEAWNVAFEAAGFKNAVQARPYPSAEEDPEFDPEDVRYSVIRWVPSPIANAYGPHLADPRSGEILNANIVMFHNIVQLQRDWYLTQVGPLDPRARKLPLPDDLMGELVAFVVTHEVGHSLGLPHNMKASSLYPVEKLRDAQWLKTMGHTPSIMDYSRFNYVAQPEDRLDPALLIPKIGPYDQFAVRWGYTPILSAKTSEDERQQLNLWAREQVGTPWLRFSSPKADGSDVGENMEAVGDADAVTATGLGVRNLQRVVKMLPAVVPEDGKDDQTLEALYRSTWGQWVQEMNHVITVIGSYEVQNKHNDQPGAIATPVARERQVRAVKFLNEQMFTTPQWMLDPAVTQRLRNIEQNLWLGVYQRTLLRQLVSPARTQRLMAQEAQLGPRAYRLTDYLADLRRGIFTELPAAPITPARRNLQRFYVDALAARLGGLNLLGLDDGEALVRAELRELKGTLAAAAQQGDAGRRAHLQALADTIAKALDPKFAPAANPLAALMRVMGYQAADAWDPLAVAASCWPSFAPAPPND</sequence>
<dbReference type="Pfam" id="PF17162">
    <property type="entry name" value="DUF5118"/>
    <property type="match status" value="1"/>
</dbReference>
<dbReference type="InterPro" id="IPR032534">
    <property type="entry name" value="EcxA_zinc-bd"/>
</dbReference>
<keyword evidence="7" id="KW-1185">Reference proteome</keyword>
<evidence type="ECO:0000256" key="2">
    <source>
        <dbReference type="SAM" id="SignalP"/>
    </source>
</evidence>
<dbReference type="PANTHER" id="PTHR38478:SF1">
    <property type="entry name" value="ZINC DEPENDENT METALLOPROTEASE DOMAIN LIPOPROTEIN"/>
    <property type="match status" value="1"/>
</dbReference>
<dbReference type="OrthoDB" id="9776599at2"/>
<name>A0A254NBX5_9BURK</name>
<evidence type="ECO:0000313" key="6">
    <source>
        <dbReference type="EMBL" id="OWR02663.1"/>
    </source>
</evidence>
<accession>A0A254NBX5</accession>
<dbReference type="EMBL" id="NISI01000007">
    <property type="protein sequence ID" value="OWR02663.1"/>
    <property type="molecule type" value="Genomic_DNA"/>
</dbReference>
<dbReference type="AlphaFoldDB" id="A0A254NBX5"/>
<dbReference type="Pfam" id="PF17148">
    <property type="entry name" value="DUF5117"/>
    <property type="match status" value="1"/>
</dbReference>
<evidence type="ECO:0000259" key="3">
    <source>
        <dbReference type="Pfam" id="PF16313"/>
    </source>
</evidence>
<feature type="chain" id="PRO_5013010361" description="Zinc-dependent metalloprotease" evidence="2">
    <location>
        <begin position="25"/>
        <end position="872"/>
    </location>
</feature>
<dbReference type="InterPro" id="IPR033413">
    <property type="entry name" value="DUF5117"/>
</dbReference>
<gene>
    <name evidence="6" type="ORF">CDO81_17690</name>
</gene>
<evidence type="ECO:0008006" key="8">
    <source>
        <dbReference type="Google" id="ProtNLM"/>
    </source>
</evidence>
<dbReference type="CDD" id="cd04276">
    <property type="entry name" value="ZnMc_MMP_like_2"/>
    <property type="match status" value="1"/>
</dbReference>
<comment type="caution">
    <text evidence="6">The sequence shown here is derived from an EMBL/GenBank/DDBJ whole genome shotgun (WGS) entry which is preliminary data.</text>
</comment>
<evidence type="ECO:0000313" key="7">
    <source>
        <dbReference type="Proteomes" id="UP000197446"/>
    </source>
</evidence>
<feature type="compositionally biased region" description="Low complexity" evidence="1">
    <location>
        <begin position="38"/>
        <end position="54"/>
    </location>
</feature>
<feature type="signal peptide" evidence="2">
    <location>
        <begin position="1"/>
        <end position="24"/>
    </location>
</feature>
<dbReference type="Pfam" id="PF16313">
    <property type="entry name" value="DUF4953"/>
    <property type="match status" value="1"/>
</dbReference>
<evidence type="ECO:0000259" key="4">
    <source>
        <dbReference type="Pfam" id="PF17148"/>
    </source>
</evidence>